<dbReference type="Gene3D" id="1.25.40.390">
    <property type="match status" value="1"/>
</dbReference>
<evidence type="ECO:0000256" key="3">
    <source>
        <dbReference type="ARBA" id="ARBA00022729"/>
    </source>
</evidence>
<feature type="domain" description="RagB/SusD" evidence="6">
    <location>
        <begin position="304"/>
        <end position="584"/>
    </location>
</feature>
<evidence type="ECO:0000256" key="2">
    <source>
        <dbReference type="ARBA" id="ARBA00006275"/>
    </source>
</evidence>
<dbReference type="Pfam" id="PF07980">
    <property type="entry name" value="SusD_RagB"/>
    <property type="match status" value="1"/>
</dbReference>
<evidence type="ECO:0000256" key="5">
    <source>
        <dbReference type="ARBA" id="ARBA00023237"/>
    </source>
</evidence>
<dbReference type="Proteomes" id="UP001565200">
    <property type="component" value="Unassembled WGS sequence"/>
</dbReference>
<gene>
    <name evidence="7" type="ORF">AAK873_12085</name>
</gene>
<dbReference type="RefSeq" id="WP_369863807.1">
    <property type="nucleotide sequence ID" value="NZ_JBCLPP010000042.1"/>
</dbReference>
<dbReference type="EMBL" id="JBCLPP010000042">
    <property type="protein sequence ID" value="MEY8246347.1"/>
    <property type="molecule type" value="Genomic_DNA"/>
</dbReference>
<keyword evidence="5" id="KW-0998">Cell outer membrane</keyword>
<evidence type="ECO:0000313" key="7">
    <source>
        <dbReference type="EMBL" id="MEY8246347.1"/>
    </source>
</evidence>
<reference evidence="7 8" key="1">
    <citation type="submission" date="2024-03" db="EMBL/GenBank/DDBJ databases">
        <title>Mouse gut bacterial collection (mGBC) of GemPharmatech.</title>
        <authorList>
            <person name="He Y."/>
            <person name="Dong L."/>
            <person name="Wu D."/>
            <person name="Gao X."/>
            <person name="Lin Z."/>
        </authorList>
    </citation>
    <scope>NUCLEOTIDE SEQUENCE [LARGE SCALE GENOMIC DNA]</scope>
    <source>
        <strain evidence="7 8">54-13</strain>
    </source>
</reference>
<dbReference type="PROSITE" id="PS51257">
    <property type="entry name" value="PROKAR_LIPOPROTEIN"/>
    <property type="match status" value="1"/>
</dbReference>
<organism evidence="7 8">
    <name type="scientific">Heminiphilus faecis</name>
    <dbReference type="NCBI Taxonomy" id="2601703"/>
    <lineage>
        <taxon>Bacteria</taxon>
        <taxon>Pseudomonadati</taxon>
        <taxon>Bacteroidota</taxon>
        <taxon>Bacteroidia</taxon>
        <taxon>Bacteroidales</taxon>
        <taxon>Muribaculaceae</taxon>
        <taxon>Heminiphilus</taxon>
    </lineage>
</organism>
<keyword evidence="8" id="KW-1185">Reference proteome</keyword>
<evidence type="ECO:0000256" key="4">
    <source>
        <dbReference type="ARBA" id="ARBA00023136"/>
    </source>
</evidence>
<dbReference type="SUPFAM" id="SSF48452">
    <property type="entry name" value="TPR-like"/>
    <property type="match status" value="1"/>
</dbReference>
<accession>A0ABV4CY59</accession>
<dbReference type="InterPro" id="IPR012944">
    <property type="entry name" value="SusD_RagB_dom"/>
</dbReference>
<evidence type="ECO:0000313" key="8">
    <source>
        <dbReference type="Proteomes" id="UP001565200"/>
    </source>
</evidence>
<comment type="similarity">
    <text evidence="2">Belongs to the SusD family.</text>
</comment>
<sequence length="586" mass="66777">MKFSKISLYIAAVLSITGASCSDSYLDKEVDLTLQPEFVFSDFNMTRGVYANIYTYLPDAFAGYSDTQFRLSQDCMTDNSIDYWGVARYHSVMDDAYDASNHWFASDIWKNRYNGIRACNQFLANAKPSVIGNAEKPGDDNKLYERWCAEVRVIRALLHFDLIGYFGAIPLVADDEEGNPIILSPGVTLPERTSAEEALKWVADEMDVWKDKLPFRYANEDENWGRVNGAAAYALKSRALLYRASALNNPSGDKGRWQEAATAALDFIAKNNTVANKYRLHRTTDNDPQKNYYDVFTSDPVMSNEYILSRSVWNTLNLVYFNGPCGFSGKLSNTGYNNPTQNLVDAYETTKGLTIENDPDYDPQNPYANRDPRLAQTIFHHGMTWGDGDEARQLDMHIPDGIDYSRGNGGTCTGYYCKKYVHNIRFDGTVGNQRVACPIFRYAEILLNAAEALTEAGQASQAYQYINELRDRVGMPAYSGMNDATLLERIRNERRIELCFEDHRFFDCRRWKLFEGKTPASEKNLPRYQQIYNLYGVTINTEGHFNYGLSKKYSAQTFNSPKNYYFPVPFSEIQKTGMPQNTGWEM</sequence>
<name>A0ABV4CY59_9BACT</name>
<evidence type="ECO:0000259" key="6">
    <source>
        <dbReference type="Pfam" id="PF07980"/>
    </source>
</evidence>
<comment type="caution">
    <text evidence="7">The sequence shown here is derived from an EMBL/GenBank/DDBJ whole genome shotgun (WGS) entry which is preliminary data.</text>
</comment>
<protein>
    <submittedName>
        <fullName evidence="7">RagB/SusD family nutrient uptake outer membrane protein</fullName>
    </submittedName>
</protein>
<keyword evidence="4" id="KW-0472">Membrane</keyword>
<comment type="subcellular location">
    <subcellularLocation>
        <location evidence="1">Cell outer membrane</location>
    </subcellularLocation>
</comment>
<evidence type="ECO:0000256" key="1">
    <source>
        <dbReference type="ARBA" id="ARBA00004442"/>
    </source>
</evidence>
<proteinExistence type="inferred from homology"/>
<dbReference type="InterPro" id="IPR011990">
    <property type="entry name" value="TPR-like_helical_dom_sf"/>
</dbReference>
<keyword evidence="3" id="KW-0732">Signal</keyword>